<evidence type="ECO:0008006" key="3">
    <source>
        <dbReference type="Google" id="ProtNLM"/>
    </source>
</evidence>
<dbReference type="InterPro" id="IPR010982">
    <property type="entry name" value="Lambda_DNA-bd_dom_sf"/>
</dbReference>
<accession>A0ABY2J4C1</accession>
<keyword evidence="2" id="KW-1185">Reference proteome</keyword>
<proteinExistence type="predicted"/>
<dbReference type="EMBL" id="SOGJ01000012">
    <property type="protein sequence ID" value="TFC99782.1"/>
    <property type="molecule type" value="Genomic_DNA"/>
</dbReference>
<dbReference type="SUPFAM" id="SSF47413">
    <property type="entry name" value="lambda repressor-like DNA-binding domains"/>
    <property type="match status" value="1"/>
</dbReference>
<comment type="caution">
    <text evidence="1">The sequence shown here is derived from an EMBL/GenBank/DDBJ whole genome shotgun (WGS) entry which is preliminary data.</text>
</comment>
<dbReference type="RefSeq" id="WP_134362687.1">
    <property type="nucleotide sequence ID" value="NZ_SOGJ01000012.1"/>
</dbReference>
<gene>
    <name evidence="1" type="ORF">E3O65_05255</name>
</gene>
<dbReference type="Proteomes" id="UP000298355">
    <property type="component" value="Unassembled WGS sequence"/>
</dbReference>
<sequence length="87" mass="9355">MQSATKSARAQAALVLNRAQLDELRRANGIVSEVELARIIGVNPVTLWRVSNGDVHPSNGFIARVMLAFPHASMASLFQVVSAEKVA</sequence>
<evidence type="ECO:0000313" key="1">
    <source>
        <dbReference type="EMBL" id="TFC99782.1"/>
    </source>
</evidence>
<evidence type="ECO:0000313" key="2">
    <source>
        <dbReference type="Proteomes" id="UP000298355"/>
    </source>
</evidence>
<organism evidence="1 2">
    <name type="scientific">Cryobacterium breve</name>
    <dbReference type="NCBI Taxonomy" id="1259258"/>
    <lineage>
        <taxon>Bacteria</taxon>
        <taxon>Bacillati</taxon>
        <taxon>Actinomycetota</taxon>
        <taxon>Actinomycetes</taxon>
        <taxon>Micrococcales</taxon>
        <taxon>Microbacteriaceae</taxon>
        <taxon>Cryobacterium</taxon>
    </lineage>
</organism>
<reference evidence="1 2" key="1">
    <citation type="submission" date="2019-03" db="EMBL/GenBank/DDBJ databases">
        <title>Genomics of glacier-inhabiting Cryobacterium strains.</title>
        <authorList>
            <person name="Liu Q."/>
            <person name="Xin Y.-H."/>
        </authorList>
    </citation>
    <scope>NUCLEOTIDE SEQUENCE [LARGE SCALE GENOMIC DNA]</scope>
    <source>
        <strain evidence="1 2">TMT4-23</strain>
    </source>
</reference>
<name>A0ABY2J4C1_9MICO</name>
<protein>
    <recommendedName>
        <fullName evidence="3">XRE family transcriptional regulator</fullName>
    </recommendedName>
</protein>